<feature type="non-terminal residue" evidence="1">
    <location>
        <position position="1"/>
    </location>
</feature>
<name>A0A6A4GZ25_9AGAR</name>
<dbReference type="Proteomes" id="UP000799118">
    <property type="component" value="Unassembled WGS sequence"/>
</dbReference>
<dbReference type="AlphaFoldDB" id="A0A6A4GZ25"/>
<organism evidence="1 2">
    <name type="scientific">Gymnopus androsaceus JB14</name>
    <dbReference type="NCBI Taxonomy" id="1447944"/>
    <lineage>
        <taxon>Eukaryota</taxon>
        <taxon>Fungi</taxon>
        <taxon>Dikarya</taxon>
        <taxon>Basidiomycota</taxon>
        <taxon>Agaricomycotina</taxon>
        <taxon>Agaricomycetes</taxon>
        <taxon>Agaricomycetidae</taxon>
        <taxon>Agaricales</taxon>
        <taxon>Marasmiineae</taxon>
        <taxon>Omphalotaceae</taxon>
        <taxon>Gymnopus</taxon>
    </lineage>
</organism>
<evidence type="ECO:0000313" key="1">
    <source>
        <dbReference type="EMBL" id="KAE9390344.1"/>
    </source>
</evidence>
<dbReference type="Pfam" id="PF18758">
    <property type="entry name" value="KDZ"/>
    <property type="match status" value="1"/>
</dbReference>
<dbReference type="OrthoDB" id="3257768at2759"/>
<sequence length="74" mass="8948">VPVVHMMKHHEFDCREKYNVLYHWCNANTHGESIEQLWIEFNQVGGYTRQINNANREDTIIAHINNWNHKKFIN</sequence>
<reference evidence="1" key="1">
    <citation type="journal article" date="2019" name="Environ. Microbiol.">
        <title>Fungal ecological strategies reflected in gene transcription - a case study of two litter decomposers.</title>
        <authorList>
            <person name="Barbi F."/>
            <person name="Kohler A."/>
            <person name="Barry K."/>
            <person name="Baskaran P."/>
            <person name="Daum C."/>
            <person name="Fauchery L."/>
            <person name="Ihrmark K."/>
            <person name="Kuo A."/>
            <person name="LaButti K."/>
            <person name="Lipzen A."/>
            <person name="Morin E."/>
            <person name="Grigoriev I.V."/>
            <person name="Henrissat B."/>
            <person name="Lindahl B."/>
            <person name="Martin F."/>
        </authorList>
    </citation>
    <scope>NUCLEOTIDE SEQUENCE</scope>
    <source>
        <strain evidence="1">JB14</strain>
    </source>
</reference>
<evidence type="ECO:0000313" key="2">
    <source>
        <dbReference type="Proteomes" id="UP000799118"/>
    </source>
</evidence>
<accession>A0A6A4GZ25</accession>
<keyword evidence="2" id="KW-1185">Reference proteome</keyword>
<dbReference type="InterPro" id="IPR040521">
    <property type="entry name" value="KDZ"/>
</dbReference>
<dbReference type="EMBL" id="ML769661">
    <property type="protein sequence ID" value="KAE9390344.1"/>
    <property type="molecule type" value="Genomic_DNA"/>
</dbReference>
<proteinExistence type="predicted"/>
<gene>
    <name evidence="1" type="ORF">BT96DRAFT_795527</name>
</gene>
<feature type="non-terminal residue" evidence="1">
    <location>
        <position position="74"/>
    </location>
</feature>
<protein>
    <submittedName>
        <fullName evidence="1">Uncharacterized protein</fullName>
    </submittedName>
</protein>